<comment type="caution">
    <text evidence="1">The sequence shown here is derived from an EMBL/GenBank/DDBJ whole genome shotgun (WGS) entry which is preliminary data.</text>
</comment>
<organism evidence="1 2">
    <name type="scientific">Hibiscus syriacus</name>
    <name type="common">Rose of Sharon</name>
    <dbReference type="NCBI Taxonomy" id="106335"/>
    <lineage>
        <taxon>Eukaryota</taxon>
        <taxon>Viridiplantae</taxon>
        <taxon>Streptophyta</taxon>
        <taxon>Embryophyta</taxon>
        <taxon>Tracheophyta</taxon>
        <taxon>Spermatophyta</taxon>
        <taxon>Magnoliopsida</taxon>
        <taxon>eudicotyledons</taxon>
        <taxon>Gunneridae</taxon>
        <taxon>Pentapetalae</taxon>
        <taxon>rosids</taxon>
        <taxon>malvids</taxon>
        <taxon>Malvales</taxon>
        <taxon>Malvaceae</taxon>
        <taxon>Malvoideae</taxon>
        <taxon>Hibiscus</taxon>
    </lineage>
</organism>
<name>A0A6A2Y0C2_HIBSY</name>
<keyword evidence="2" id="KW-1185">Reference proteome</keyword>
<protein>
    <submittedName>
        <fullName evidence="1">Uncharacterized protein</fullName>
    </submittedName>
</protein>
<evidence type="ECO:0000313" key="1">
    <source>
        <dbReference type="EMBL" id="KAE8673395.1"/>
    </source>
</evidence>
<dbReference type="EMBL" id="VEPZ02001427">
    <property type="protein sequence ID" value="KAE8673395.1"/>
    <property type="molecule type" value="Genomic_DNA"/>
</dbReference>
<reference evidence="1" key="1">
    <citation type="submission" date="2019-09" db="EMBL/GenBank/DDBJ databases">
        <title>Draft genome information of white flower Hibiscus syriacus.</title>
        <authorList>
            <person name="Kim Y.-M."/>
        </authorList>
    </citation>
    <scope>NUCLEOTIDE SEQUENCE [LARGE SCALE GENOMIC DNA]</scope>
    <source>
        <strain evidence="1">YM2019G1</strain>
    </source>
</reference>
<evidence type="ECO:0000313" key="2">
    <source>
        <dbReference type="Proteomes" id="UP000436088"/>
    </source>
</evidence>
<gene>
    <name evidence="1" type="ORF">F3Y22_tig00111783pilonHSYRG00040</name>
</gene>
<accession>A0A6A2Y0C2</accession>
<sequence>MNKVGAVFSWRQPVAFAAGSRRVKRQGIEQVSFRSDFKIRKVFAAVDNSLAGRAQGEGGPQAAAYYKMLFVSMI</sequence>
<proteinExistence type="predicted"/>
<dbReference type="Proteomes" id="UP000436088">
    <property type="component" value="Unassembled WGS sequence"/>
</dbReference>
<dbReference type="AlphaFoldDB" id="A0A6A2Y0C2"/>